<dbReference type="GO" id="GO:0005886">
    <property type="term" value="C:plasma membrane"/>
    <property type="evidence" value="ECO:0007669"/>
    <property type="project" value="InterPro"/>
</dbReference>
<accession>A0AA41SLV0</accession>
<keyword evidence="3" id="KW-1185">Reference proteome</keyword>
<dbReference type="AlphaFoldDB" id="A0AA41SLV0"/>
<feature type="compositionally biased region" description="Low complexity" evidence="1">
    <location>
        <begin position="105"/>
        <end position="120"/>
    </location>
</feature>
<evidence type="ECO:0000313" key="2">
    <source>
        <dbReference type="EMBL" id="MCL7038656.1"/>
    </source>
</evidence>
<dbReference type="EMBL" id="JAJJMA010192719">
    <property type="protein sequence ID" value="MCL7038656.1"/>
    <property type="molecule type" value="Genomic_DNA"/>
</dbReference>
<comment type="caution">
    <text evidence="2">The sequence shown here is derived from an EMBL/GenBank/DDBJ whole genome shotgun (WGS) entry which is preliminary data.</text>
</comment>
<name>A0AA41SLV0_PAPNU</name>
<protein>
    <recommendedName>
        <fullName evidence="4">Membrane-associated kinase regulator 4</fullName>
    </recommendedName>
</protein>
<organism evidence="2 3">
    <name type="scientific">Papaver nudicaule</name>
    <name type="common">Iceland poppy</name>
    <dbReference type="NCBI Taxonomy" id="74823"/>
    <lineage>
        <taxon>Eukaryota</taxon>
        <taxon>Viridiplantae</taxon>
        <taxon>Streptophyta</taxon>
        <taxon>Embryophyta</taxon>
        <taxon>Tracheophyta</taxon>
        <taxon>Spermatophyta</taxon>
        <taxon>Magnoliopsida</taxon>
        <taxon>Ranunculales</taxon>
        <taxon>Papaveraceae</taxon>
        <taxon>Papaveroideae</taxon>
        <taxon>Papaver</taxon>
    </lineage>
</organism>
<evidence type="ECO:0000313" key="3">
    <source>
        <dbReference type="Proteomes" id="UP001177140"/>
    </source>
</evidence>
<dbReference type="GO" id="GO:0019210">
    <property type="term" value="F:kinase inhibitor activity"/>
    <property type="evidence" value="ECO:0007669"/>
    <property type="project" value="InterPro"/>
</dbReference>
<evidence type="ECO:0008006" key="4">
    <source>
        <dbReference type="Google" id="ProtNLM"/>
    </source>
</evidence>
<reference evidence="2" key="1">
    <citation type="submission" date="2022-03" db="EMBL/GenBank/DDBJ databases">
        <title>A functionally conserved STORR gene fusion in Papaver species that diverged 16.8 million years ago.</title>
        <authorList>
            <person name="Catania T."/>
        </authorList>
    </citation>
    <scope>NUCLEOTIDE SEQUENCE</scope>
    <source>
        <strain evidence="2">S-191538</strain>
    </source>
</reference>
<dbReference type="InterPro" id="IPR039620">
    <property type="entry name" value="BKI1/MAKR1/3/4"/>
</dbReference>
<sequence>MATTLSAAMENEDEDYIDMEVSFSSTFFCYSIGSPQQISGDFEFQMPSASLESETTLISPADELFYKGNLLPLHIPPRLQMVEKLLKSSTTSHENKAESFAENYTSSTTPTTTSSSPFESHSFTVSKELNPTECFYECPTDEVMGFIDENPKKSWSKKLKLIKQSSLGMKLKSSGAYFKSLFSKSGCSDESCFETNRKNGVEGVASKGKECLKKYIKVGKNKNPFGQNQIDRYKMTGSVMKGVGREKISEGNGYSHRKSFSGVIKQCPSSSTSYPSLFPNANSKDYFELHLLRRSKSDNSEIENA</sequence>
<feature type="non-terminal residue" evidence="2">
    <location>
        <position position="305"/>
    </location>
</feature>
<dbReference type="PANTHER" id="PTHR33312">
    <property type="entry name" value="MEMBRANE-ASSOCIATED KINASE REGULATOR 4-RELATED"/>
    <property type="match status" value="1"/>
</dbReference>
<evidence type="ECO:0000256" key="1">
    <source>
        <dbReference type="SAM" id="MobiDB-lite"/>
    </source>
</evidence>
<dbReference type="Proteomes" id="UP001177140">
    <property type="component" value="Unassembled WGS sequence"/>
</dbReference>
<feature type="region of interest" description="Disordered" evidence="1">
    <location>
        <begin position="97"/>
        <end position="120"/>
    </location>
</feature>
<dbReference type="PANTHER" id="PTHR33312:SF21">
    <property type="entry name" value="MEMBRANE-ASSOCIATED KINASE REGULATOR 3-RELATED"/>
    <property type="match status" value="1"/>
</dbReference>
<gene>
    <name evidence="2" type="ORF">MKW94_009329</name>
</gene>
<proteinExistence type="predicted"/>